<keyword evidence="5" id="KW-0809">Transit peptide</keyword>
<evidence type="ECO:0000256" key="8">
    <source>
        <dbReference type="ARBA" id="ARBA00023136"/>
    </source>
</evidence>
<reference evidence="11" key="1">
    <citation type="submission" date="2020-07" db="EMBL/GenBank/DDBJ databases">
        <authorList>
            <person name="Nieuwenhuis M."/>
            <person name="Van De Peppel L.J.J."/>
        </authorList>
    </citation>
    <scope>NUCLEOTIDE SEQUENCE</scope>
    <source>
        <strain evidence="11">AP01</strain>
        <tissue evidence="11">Mycelium</tissue>
    </source>
</reference>
<dbReference type="Proteomes" id="UP000775547">
    <property type="component" value="Unassembled WGS sequence"/>
</dbReference>
<dbReference type="Gene3D" id="3.10.450.320">
    <property type="entry name" value="Mitochondrial import inner membrane translocase subunit Tim21"/>
    <property type="match status" value="1"/>
</dbReference>
<feature type="region of interest" description="Disordered" evidence="10">
    <location>
        <begin position="294"/>
        <end position="314"/>
    </location>
</feature>
<keyword evidence="9" id="KW-0999">Mitochondrion inner membrane</keyword>
<dbReference type="InterPro" id="IPR013261">
    <property type="entry name" value="Tim21"/>
</dbReference>
<evidence type="ECO:0000256" key="1">
    <source>
        <dbReference type="ARBA" id="ARBA00004304"/>
    </source>
</evidence>
<keyword evidence="12" id="KW-1185">Reference proteome</keyword>
<keyword evidence="9" id="KW-0811">Translocation</keyword>
<keyword evidence="9" id="KW-0813">Transport</keyword>
<evidence type="ECO:0000313" key="11">
    <source>
        <dbReference type="EMBL" id="KAG5648213.1"/>
    </source>
</evidence>
<proteinExistence type="inferred from homology"/>
<evidence type="ECO:0000256" key="3">
    <source>
        <dbReference type="ARBA" id="ARBA00020726"/>
    </source>
</evidence>
<dbReference type="GO" id="GO:0005744">
    <property type="term" value="C:TIM23 mitochondrial import inner membrane translocase complex"/>
    <property type="evidence" value="ECO:0007669"/>
    <property type="project" value="UniProtKB-UniRule"/>
</dbReference>
<comment type="subunit">
    <text evidence="9">Component of the TIM23 complex.</text>
</comment>
<dbReference type="InterPro" id="IPR038552">
    <property type="entry name" value="Tim21_IMS_sf"/>
</dbReference>
<comment type="caution">
    <text evidence="11">The sequence shown here is derived from an EMBL/GenBank/DDBJ whole genome shotgun (WGS) entry which is preliminary data.</text>
</comment>
<reference evidence="11" key="2">
    <citation type="submission" date="2021-10" db="EMBL/GenBank/DDBJ databases">
        <title>Phylogenomics reveals ancestral predisposition of the termite-cultivated fungus Termitomyces towards a domesticated lifestyle.</title>
        <authorList>
            <person name="Auxier B."/>
            <person name="Grum-Grzhimaylo A."/>
            <person name="Cardenas M.E."/>
            <person name="Lodge J.D."/>
            <person name="Laessoe T."/>
            <person name="Pedersen O."/>
            <person name="Smith M.E."/>
            <person name="Kuyper T.W."/>
            <person name="Franco-Molano E.A."/>
            <person name="Baroni T.J."/>
            <person name="Aanen D.K."/>
        </authorList>
    </citation>
    <scope>NUCLEOTIDE SEQUENCE</scope>
    <source>
        <strain evidence="11">AP01</strain>
        <tissue evidence="11">Mycelium</tissue>
    </source>
</reference>
<evidence type="ECO:0000313" key="12">
    <source>
        <dbReference type="Proteomes" id="UP000775547"/>
    </source>
</evidence>
<dbReference type="PANTHER" id="PTHR13032">
    <property type="entry name" value="MITOCHONDRIAL IMPORT INNER MEMBRANE TRANSLOCASE SUBUNIT TIM21"/>
    <property type="match status" value="1"/>
</dbReference>
<evidence type="ECO:0000256" key="7">
    <source>
        <dbReference type="ARBA" id="ARBA00023128"/>
    </source>
</evidence>
<dbReference type="GO" id="GO:0030150">
    <property type="term" value="P:protein import into mitochondrial matrix"/>
    <property type="evidence" value="ECO:0007669"/>
    <property type="project" value="UniProtKB-UniRule"/>
</dbReference>
<dbReference type="Pfam" id="PF08294">
    <property type="entry name" value="TIM21"/>
    <property type="match status" value="1"/>
</dbReference>
<name>A0A9P7GGK0_9AGAR</name>
<keyword evidence="6" id="KW-1133">Transmembrane helix</keyword>
<dbReference type="OrthoDB" id="436405at2759"/>
<comment type="similarity">
    <text evidence="2 9">Belongs to the TIM21 family.</text>
</comment>
<evidence type="ECO:0000256" key="4">
    <source>
        <dbReference type="ARBA" id="ARBA00022692"/>
    </source>
</evidence>
<feature type="compositionally biased region" description="Basic and acidic residues" evidence="10">
    <location>
        <begin position="303"/>
        <end position="314"/>
    </location>
</feature>
<keyword evidence="9" id="KW-0653">Protein transport</keyword>
<gene>
    <name evidence="11" type="ORF">DXG03_006168</name>
</gene>
<keyword evidence="7 9" id="KW-0496">Mitochondrion</keyword>
<dbReference type="PANTHER" id="PTHR13032:SF6">
    <property type="entry name" value="MITOCHONDRIAL IMPORT INNER MEMBRANE TRANSLOCASE SUBUNIT TIM21"/>
    <property type="match status" value="1"/>
</dbReference>
<dbReference type="AlphaFoldDB" id="A0A9P7GGK0"/>
<evidence type="ECO:0000256" key="5">
    <source>
        <dbReference type="ARBA" id="ARBA00022946"/>
    </source>
</evidence>
<evidence type="ECO:0000256" key="6">
    <source>
        <dbReference type="ARBA" id="ARBA00022989"/>
    </source>
</evidence>
<evidence type="ECO:0000256" key="9">
    <source>
        <dbReference type="RuleBase" id="RU367142"/>
    </source>
</evidence>
<sequence length="336" mass="37307">MSTLSALLRVHRSTVLPRSWLKTPRLSAICRRKYVTYKDAEPQPSPLSHSLDTKQRAVPRGDSVGPFQLGLAQPSLRKGERVKKWSELSPGGKVIRTTARTSNLTVILLGAGLSALLVYSLTSELFSKNSPTVLYGDACERIKASSKVAQYLHGPLSFHNNPPSAVRPRHRNRHVTSQIMVDAYGQEHMIMTFYVQGRPPGSASTPSEATYLETASDWAHEKLSTLSDLTLDESITSIKERAYNVWDRTVRLFKYLSGAPISPPALHPYPSNTSEQQKSEESSAWSFTGMFSSLKGSRGSSSEPKRAPDGRVHTDGQVHANFIRVYPLFIRHHEPS</sequence>
<accession>A0A9P7GGK0</accession>
<dbReference type="EMBL" id="JABCKV010000004">
    <property type="protein sequence ID" value="KAG5648213.1"/>
    <property type="molecule type" value="Genomic_DNA"/>
</dbReference>
<keyword evidence="4" id="KW-0812">Transmembrane</keyword>
<evidence type="ECO:0000256" key="2">
    <source>
        <dbReference type="ARBA" id="ARBA00010867"/>
    </source>
</evidence>
<evidence type="ECO:0000256" key="10">
    <source>
        <dbReference type="SAM" id="MobiDB-lite"/>
    </source>
</evidence>
<organism evidence="11 12">
    <name type="scientific">Asterophora parasitica</name>
    <dbReference type="NCBI Taxonomy" id="117018"/>
    <lineage>
        <taxon>Eukaryota</taxon>
        <taxon>Fungi</taxon>
        <taxon>Dikarya</taxon>
        <taxon>Basidiomycota</taxon>
        <taxon>Agaricomycotina</taxon>
        <taxon>Agaricomycetes</taxon>
        <taxon>Agaricomycetidae</taxon>
        <taxon>Agaricales</taxon>
        <taxon>Tricholomatineae</taxon>
        <taxon>Lyophyllaceae</taxon>
        <taxon>Asterophora</taxon>
    </lineage>
</organism>
<comment type="function">
    <text evidence="9">Essential component of the TIM23 complex, a complex that mediates the translocation of transit peptide-containing proteins across the mitochondrial inner membrane.</text>
</comment>
<comment type="subcellular location">
    <subcellularLocation>
        <location evidence="9">Mitochondrion inner membrane</location>
        <topology evidence="9">Single-pass membrane protein</topology>
    </subcellularLocation>
    <subcellularLocation>
        <location evidence="1">Mitochondrion membrane</location>
        <topology evidence="1">Single-pass membrane protein</topology>
    </subcellularLocation>
</comment>
<keyword evidence="8" id="KW-0472">Membrane</keyword>
<protein>
    <recommendedName>
        <fullName evidence="3 9">Mitochondrial import inner membrane translocase subunit Tim21</fullName>
    </recommendedName>
</protein>